<sequence>MITIVMITRQPAFTSPYCTHTDTWLPPARRVCHSAAPAVACGASSLRPAVKLIDPPDDEPQALMARPAGQRCTLELGAIGVGAPSA</sequence>
<dbReference type="GeneID" id="19202742"/>
<protein>
    <submittedName>
        <fullName evidence="1">Uncharacterized protein</fullName>
    </submittedName>
</protein>
<evidence type="ECO:0000313" key="2">
    <source>
        <dbReference type="Proteomes" id="UP000053558"/>
    </source>
</evidence>
<comment type="caution">
    <text evidence="1">The sequence shown here is derived from an EMBL/GenBank/DDBJ whole genome shotgun (WGS) entry which is preliminary data.</text>
</comment>
<name>A0A5M3MWX4_CONPW</name>
<organism evidence="1 2">
    <name type="scientific">Coniophora puteana (strain RWD-64-598)</name>
    <name type="common">Brown rot fungus</name>
    <dbReference type="NCBI Taxonomy" id="741705"/>
    <lineage>
        <taxon>Eukaryota</taxon>
        <taxon>Fungi</taxon>
        <taxon>Dikarya</taxon>
        <taxon>Basidiomycota</taxon>
        <taxon>Agaricomycotina</taxon>
        <taxon>Agaricomycetes</taxon>
        <taxon>Agaricomycetidae</taxon>
        <taxon>Boletales</taxon>
        <taxon>Coniophorineae</taxon>
        <taxon>Coniophoraceae</taxon>
        <taxon>Coniophora</taxon>
    </lineage>
</organism>
<accession>A0A5M3MWX4</accession>
<gene>
    <name evidence="1" type="ORF">CONPUDRAFT_150714</name>
</gene>
<evidence type="ECO:0000313" key="1">
    <source>
        <dbReference type="EMBL" id="EIW83643.1"/>
    </source>
</evidence>
<reference evidence="2" key="1">
    <citation type="journal article" date="2012" name="Science">
        <title>The Paleozoic origin of enzymatic lignin decomposition reconstructed from 31 fungal genomes.</title>
        <authorList>
            <person name="Floudas D."/>
            <person name="Binder M."/>
            <person name="Riley R."/>
            <person name="Barry K."/>
            <person name="Blanchette R.A."/>
            <person name="Henrissat B."/>
            <person name="Martinez A.T."/>
            <person name="Otillar R."/>
            <person name="Spatafora J.W."/>
            <person name="Yadav J.S."/>
            <person name="Aerts A."/>
            <person name="Benoit I."/>
            <person name="Boyd A."/>
            <person name="Carlson A."/>
            <person name="Copeland A."/>
            <person name="Coutinho P.M."/>
            <person name="de Vries R.P."/>
            <person name="Ferreira P."/>
            <person name="Findley K."/>
            <person name="Foster B."/>
            <person name="Gaskell J."/>
            <person name="Glotzer D."/>
            <person name="Gorecki P."/>
            <person name="Heitman J."/>
            <person name="Hesse C."/>
            <person name="Hori C."/>
            <person name="Igarashi K."/>
            <person name="Jurgens J.A."/>
            <person name="Kallen N."/>
            <person name="Kersten P."/>
            <person name="Kohler A."/>
            <person name="Kuees U."/>
            <person name="Kumar T.K.A."/>
            <person name="Kuo A."/>
            <person name="LaButti K."/>
            <person name="Larrondo L.F."/>
            <person name="Lindquist E."/>
            <person name="Ling A."/>
            <person name="Lombard V."/>
            <person name="Lucas S."/>
            <person name="Lundell T."/>
            <person name="Martin R."/>
            <person name="McLaughlin D.J."/>
            <person name="Morgenstern I."/>
            <person name="Morin E."/>
            <person name="Murat C."/>
            <person name="Nagy L.G."/>
            <person name="Nolan M."/>
            <person name="Ohm R.A."/>
            <person name="Patyshakuliyeva A."/>
            <person name="Rokas A."/>
            <person name="Ruiz-Duenas F.J."/>
            <person name="Sabat G."/>
            <person name="Salamov A."/>
            <person name="Samejima M."/>
            <person name="Schmutz J."/>
            <person name="Slot J.C."/>
            <person name="St John F."/>
            <person name="Stenlid J."/>
            <person name="Sun H."/>
            <person name="Sun S."/>
            <person name="Syed K."/>
            <person name="Tsang A."/>
            <person name="Wiebenga A."/>
            <person name="Young D."/>
            <person name="Pisabarro A."/>
            <person name="Eastwood D.C."/>
            <person name="Martin F."/>
            <person name="Cullen D."/>
            <person name="Grigoriev I.V."/>
            <person name="Hibbett D.S."/>
        </authorList>
    </citation>
    <scope>NUCLEOTIDE SEQUENCE [LARGE SCALE GENOMIC DNA]</scope>
    <source>
        <strain evidence="2">RWD-64-598 SS2</strain>
    </source>
</reference>
<dbReference type="EMBL" id="JH711575">
    <property type="protein sequence ID" value="EIW83643.1"/>
    <property type="molecule type" value="Genomic_DNA"/>
</dbReference>
<dbReference type="Proteomes" id="UP000053558">
    <property type="component" value="Unassembled WGS sequence"/>
</dbReference>
<dbReference type="RefSeq" id="XP_007765593.1">
    <property type="nucleotide sequence ID" value="XM_007767403.1"/>
</dbReference>
<dbReference type="KEGG" id="cput:CONPUDRAFT_150714"/>
<keyword evidence="2" id="KW-1185">Reference proteome</keyword>
<proteinExistence type="predicted"/>
<dbReference type="AlphaFoldDB" id="A0A5M3MWX4"/>